<name>A0A0A0EWZ9_9GAMM</name>
<dbReference type="SUPFAM" id="SSF53756">
    <property type="entry name" value="UDP-Glycosyltransferase/glycogen phosphorylase"/>
    <property type="match status" value="1"/>
</dbReference>
<dbReference type="eggNOG" id="COG0438">
    <property type="taxonomic scope" value="Bacteria"/>
</dbReference>
<dbReference type="STRING" id="1385517.N800_14125"/>
<dbReference type="AlphaFoldDB" id="A0A0A0EWZ9"/>
<dbReference type="Pfam" id="PF13692">
    <property type="entry name" value="Glyco_trans_1_4"/>
    <property type="match status" value="1"/>
</dbReference>
<dbReference type="Proteomes" id="UP000029998">
    <property type="component" value="Unassembled WGS sequence"/>
</dbReference>
<dbReference type="OrthoDB" id="9802525at2"/>
<dbReference type="RefSeq" id="WP_036135314.1">
    <property type="nucleotide sequence ID" value="NZ_AVPU01000005.1"/>
</dbReference>
<dbReference type="PANTHER" id="PTHR45947:SF3">
    <property type="entry name" value="SULFOQUINOVOSYL TRANSFERASE SQD2"/>
    <property type="match status" value="1"/>
</dbReference>
<evidence type="ECO:0000259" key="1">
    <source>
        <dbReference type="Pfam" id="PF13439"/>
    </source>
</evidence>
<dbReference type="EMBL" id="AVPU01000005">
    <property type="protein sequence ID" value="KGM55456.1"/>
    <property type="molecule type" value="Genomic_DNA"/>
</dbReference>
<protein>
    <submittedName>
        <fullName evidence="2">Glycosyl transferase</fullName>
    </submittedName>
</protein>
<dbReference type="PANTHER" id="PTHR45947">
    <property type="entry name" value="SULFOQUINOVOSYL TRANSFERASE SQD2"/>
    <property type="match status" value="1"/>
</dbReference>
<proteinExistence type="predicted"/>
<feature type="domain" description="Glycosyltransferase subfamily 4-like N-terminal" evidence="1">
    <location>
        <begin position="14"/>
        <end position="178"/>
    </location>
</feature>
<reference evidence="2 3" key="1">
    <citation type="submission" date="2013-08" db="EMBL/GenBank/DDBJ databases">
        <title>Genome sequencing of Lysobacter.</title>
        <authorList>
            <person name="Zhang S."/>
            <person name="Wang G."/>
        </authorList>
    </citation>
    <scope>NUCLEOTIDE SEQUENCE [LARGE SCALE GENOMIC DNA]</scope>
    <source>
        <strain evidence="2 3">GH1-9</strain>
    </source>
</reference>
<dbReference type="Pfam" id="PF13439">
    <property type="entry name" value="Glyco_transf_4"/>
    <property type="match status" value="1"/>
</dbReference>
<sequence>MRYAIVTETYPPEVNGVALTVQGLEHGLRARGHDVALVRPRQATELRDSGDELLAPGLPIPRYPGLRFGLPITGRLLRHWRARRPDAIYVATEGPLGWSAVRAARRLGIPVATGFHTRFDEYMRDYGVGFLEGTALGWMRRFHNAANATLVPTRELAGFLGGQRFANVVRLSRAVDTALFHPMRRDEGLRREWGVGTEGLAVIYVGRIAPEKNLELAVQAFRAVRALRPEARFVWVGAGPAQARLQQANPDFVFAGVQRGESLARHFASGDLFLFPSHSETFGNVTLEAMASGVATVAFDYGAAREHIKDGVHGAAVARGDDARFIRESVRMASDDSLRDAMAQAARRAVEGLRPEQVASDFDDILQSLRAGGHNASTAVA</sequence>
<dbReference type="GO" id="GO:0016757">
    <property type="term" value="F:glycosyltransferase activity"/>
    <property type="evidence" value="ECO:0007669"/>
    <property type="project" value="UniProtKB-ARBA"/>
</dbReference>
<dbReference type="InterPro" id="IPR050194">
    <property type="entry name" value="Glycosyltransferase_grp1"/>
</dbReference>
<evidence type="ECO:0000313" key="2">
    <source>
        <dbReference type="EMBL" id="KGM55456.1"/>
    </source>
</evidence>
<keyword evidence="2" id="KW-0808">Transferase</keyword>
<accession>A0A0A0EWZ9</accession>
<gene>
    <name evidence="2" type="ORF">N800_14125</name>
</gene>
<dbReference type="Gene3D" id="3.40.50.2000">
    <property type="entry name" value="Glycogen Phosphorylase B"/>
    <property type="match status" value="2"/>
</dbReference>
<keyword evidence="3" id="KW-1185">Reference proteome</keyword>
<comment type="caution">
    <text evidence="2">The sequence shown here is derived from an EMBL/GenBank/DDBJ whole genome shotgun (WGS) entry which is preliminary data.</text>
</comment>
<dbReference type="CDD" id="cd03814">
    <property type="entry name" value="GT4-like"/>
    <property type="match status" value="1"/>
</dbReference>
<evidence type="ECO:0000313" key="3">
    <source>
        <dbReference type="Proteomes" id="UP000029998"/>
    </source>
</evidence>
<dbReference type="InterPro" id="IPR028098">
    <property type="entry name" value="Glyco_trans_4-like_N"/>
</dbReference>
<organism evidence="2 3">
    <name type="scientific">Lysobacter daejeonensis GH1-9</name>
    <dbReference type="NCBI Taxonomy" id="1385517"/>
    <lineage>
        <taxon>Bacteria</taxon>
        <taxon>Pseudomonadati</taxon>
        <taxon>Pseudomonadota</taxon>
        <taxon>Gammaproteobacteria</taxon>
        <taxon>Lysobacterales</taxon>
        <taxon>Lysobacteraceae</taxon>
        <taxon>Aerolutibacter</taxon>
    </lineage>
</organism>